<evidence type="ECO:0000256" key="3">
    <source>
        <dbReference type="ARBA" id="ARBA00022771"/>
    </source>
</evidence>
<feature type="region of interest" description="Disordered" evidence="10">
    <location>
        <begin position="208"/>
        <end position="227"/>
    </location>
</feature>
<keyword evidence="8" id="KW-0675">Receptor</keyword>
<dbReference type="Gene3D" id="3.30.50.10">
    <property type="entry name" value="Erythroid Transcription Factor GATA-1, subunit A"/>
    <property type="match status" value="1"/>
</dbReference>
<name>A0A8S3T6M5_MYTED</name>
<sequence length="758" mass="85908">MPIGAIPFPFGKCKICKDKATGVHYGVATCEGCKGIFKRSIPKAHKYKCFFGGQCDISPKNRNRCKSCRFNMCLQFGMSIDAVKMGRIPKTEKEKALAEAADETTPDQINNFLQSEEHSSSFPQNVCSIEQRHSFAPQKVCAVSPQSLERNSEEGNHMHVQHMNTLENSEIETNSRVLNHHDFHERSEIEQNFKERLQNCQEFQEKSQNERNFENWRNPRKSANGNCQNLPMDFQKTEFFEMSWQTLQKGHIPALQDTSSQHNTTSGINSLSQCHSTDGINSLSQRHSTDGINSLSQRHSTDGINSLSKRHSTDGINSLSFSAVSETCDKNMHESNSQNVQTFSNNHDVLRPSTFSSPNSDVQMTTCGPNVPSTSKVHFSSIVIEELVRQVLEKPEVTQILHERSNSLSSQSSTSIGEGQLDALRLAEVASPNENNTNNAVTYNMFDAENLASRQIGNVQQINFDMNGTEVEKSEEVAKESKELINVTLERFKAPVDLLFHYQAFNRDCYKNHKSGEWKVPMTNTDKEELKFIWNQLMEGVKYYNEQVMGFASKTPGFSKFTMADQEKLTMNAYMEIWMMINSEFLCENESYVLLNNTKVFYSKATMKMILGEELTTLMLDFGRKFSQYNLSDTEIGLLCAIRLTNPDTEIGLLSAIRLTTLNLSDTEIGLLCAIRLTNPDVENLEEKDKVELLNSHFLDIFASMFNKRPHSSRMALSLFQYMSVLKTITQLQQEAIFNFSLDSPPVEVVTEIEVTPT</sequence>
<dbReference type="Proteomes" id="UP000683360">
    <property type="component" value="Unassembled WGS sequence"/>
</dbReference>
<dbReference type="CDD" id="cd06916">
    <property type="entry name" value="NR_DBD_like"/>
    <property type="match status" value="1"/>
</dbReference>
<evidence type="ECO:0000256" key="2">
    <source>
        <dbReference type="ARBA" id="ARBA00022723"/>
    </source>
</evidence>
<feature type="domain" description="NR LBD" evidence="12">
    <location>
        <begin position="483"/>
        <end position="758"/>
    </location>
</feature>
<dbReference type="EMBL" id="CAJPWZ010001808">
    <property type="protein sequence ID" value="CAG2224587.1"/>
    <property type="molecule type" value="Genomic_DNA"/>
</dbReference>
<evidence type="ECO:0000256" key="10">
    <source>
        <dbReference type="SAM" id="MobiDB-lite"/>
    </source>
</evidence>
<dbReference type="FunFam" id="3.30.50.10:FF:000030">
    <property type="entry name" value="Nuclear Hormone Receptor family"/>
    <property type="match status" value="1"/>
</dbReference>
<protein>
    <submittedName>
        <fullName evidence="13">Uncharacterized protein</fullName>
    </submittedName>
</protein>
<accession>A0A8S3T6M5</accession>
<keyword evidence="2" id="KW-0479">Metal-binding</keyword>
<dbReference type="PANTHER" id="PTHR24082">
    <property type="entry name" value="NUCLEAR HORMONE RECEPTOR"/>
    <property type="match status" value="1"/>
</dbReference>
<evidence type="ECO:0000313" key="13">
    <source>
        <dbReference type="EMBL" id="CAG2224587.1"/>
    </source>
</evidence>
<keyword evidence="4" id="KW-0862">Zinc</keyword>
<dbReference type="PRINTS" id="PR00047">
    <property type="entry name" value="STROIDFINGER"/>
</dbReference>
<feature type="domain" description="Nuclear receptor" evidence="11">
    <location>
        <begin position="10"/>
        <end position="85"/>
    </location>
</feature>
<keyword evidence="9" id="KW-0539">Nucleus</keyword>
<keyword evidence="14" id="KW-1185">Reference proteome</keyword>
<dbReference type="GO" id="GO:0009755">
    <property type="term" value="P:hormone-mediated signaling pathway"/>
    <property type="evidence" value="ECO:0007669"/>
    <property type="project" value="TreeGrafter"/>
</dbReference>
<dbReference type="InterPro" id="IPR035500">
    <property type="entry name" value="NHR-like_dom_sf"/>
</dbReference>
<dbReference type="PANTHER" id="PTHR24082:SF473">
    <property type="entry name" value="ECDYSONE-INDUCED PROTEIN 75B, ISOFORM B"/>
    <property type="match status" value="1"/>
</dbReference>
<dbReference type="PROSITE" id="PS51030">
    <property type="entry name" value="NUCLEAR_REC_DBD_2"/>
    <property type="match status" value="1"/>
</dbReference>
<evidence type="ECO:0000256" key="6">
    <source>
        <dbReference type="ARBA" id="ARBA00023125"/>
    </source>
</evidence>
<dbReference type="GO" id="GO:0030154">
    <property type="term" value="P:cell differentiation"/>
    <property type="evidence" value="ECO:0007669"/>
    <property type="project" value="TreeGrafter"/>
</dbReference>
<evidence type="ECO:0000313" key="14">
    <source>
        <dbReference type="Proteomes" id="UP000683360"/>
    </source>
</evidence>
<feature type="compositionally biased region" description="Polar residues" evidence="10">
    <location>
        <begin position="257"/>
        <end position="307"/>
    </location>
</feature>
<keyword evidence="5" id="KW-0805">Transcription regulation</keyword>
<comment type="similarity">
    <text evidence="1">Belongs to the nuclear hormone receptor family.</text>
</comment>
<dbReference type="InterPro" id="IPR001628">
    <property type="entry name" value="Znf_hrmn_rcpt"/>
</dbReference>
<evidence type="ECO:0000256" key="9">
    <source>
        <dbReference type="ARBA" id="ARBA00023242"/>
    </source>
</evidence>
<reference evidence="13" key="1">
    <citation type="submission" date="2021-03" db="EMBL/GenBank/DDBJ databases">
        <authorList>
            <person name="Bekaert M."/>
        </authorList>
    </citation>
    <scope>NUCLEOTIDE SEQUENCE</scope>
</reference>
<keyword evidence="6" id="KW-0238">DNA-binding</keyword>
<evidence type="ECO:0000256" key="7">
    <source>
        <dbReference type="ARBA" id="ARBA00023163"/>
    </source>
</evidence>
<dbReference type="SUPFAM" id="SSF57716">
    <property type="entry name" value="Glucocorticoid receptor-like (DNA-binding domain)"/>
    <property type="match status" value="1"/>
</dbReference>
<evidence type="ECO:0000259" key="12">
    <source>
        <dbReference type="PROSITE" id="PS51843"/>
    </source>
</evidence>
<organism evidence="13 14">
    <name type="scientific">Mytilus edulis</name>
    <name type="common">Blue mussel</name>
    <dbReference type="NCBI Taxonomy" id="6550"/>
    <lineage>
        <taxon>Eukaryota</taxon>
        <taxon>Metazoa</taxon>
        <taxon>Spiralia</taxon>
        <taxon>Lophotrochozoa</taxon>
        <taxon>Mollusca</taxon>
        <taxon>Bivalvia</taxon>
        <taxon>Autobranchia</taxon>
        <taxon>Pteriomorphia</taxon>
        <taxon>Mytilida</taxon>
        <taxon>Mytiloidea</taxon>
        <taxon>Mytilidae</taxon>
        <taxon>Mytilinae</taxon>
        <taxon>Mytilus</taxon>
    </lineage>
</organism>
<comment type="caution">
    <text evidence="13">The sequence shown here is derived from an EMBL/GenBank/DDBJ whole genome shotgun (WGS) entry which is preliminary data.</text>
</comment>
<evidence type="ECO:0000256" key="4">
    <source>
        <dbReference type="ARBA" id="ARBA00022833"/>
    </source>
</evidence>
<evidence type="ECO:0000259" key="11">
    <source>
        <dbReference type="PROSITE" id="PS51030"/>
    </source>
</evidence>
<dbReference type="OrthoDB" id="5771769at2759"/>
<dbReference type="Gene3D" id="1.10.565.10">
    <property type="entry name" value="Retinoid X Receptor"/>
    <property type="match status" value="2"/>
</dbReference>
<feature type="region of interest" description="Disordered" evidence="10">
    <location>
        <begin position="257"/>
        <end position="312"/>
    </location>
</feature>
<dbReference type="AlphaFoldDB" id="A0A8S3T6M5"/>
<dbReference type="SMART" id="SM00399">
    <property type="entry name" value="ZnF_C4"/>
    <property type="match status" value="1"/>
</dbReference>
<dbReference type="GO" id="GO:0000978">
    <property type="term" value="F:RNA polymerase II cis-regulatory region sequence-specific DNA binding"/>
    <property type="evidence" value="ECO:0007669"/>
    <property type="project" value="TreeGrafter"/>
</dbReference>
<evidence type="ECO:0000256" key="8">
    <source>
        <dbReference type="ARBA" id="ARBA00023170"/>
    </source>
</evidence>
<dbReference type="InterPro" id="IPR000536">
    <property type="entry name" value="Nucl_hrmn_rcpt_lig-bd"/>
</dbReference>
<dbReference type="PROSITE" id="PS51843">
    <property type="entry name" value="NR_LBD"/>
    <property type="match status" value="1"/>
</dbReference>
<dbReference type="Pfam" id="PF00105">
    <property type="entry name" value="zf-C4"/>
    <property type="match status" value="1"/>
</dbReference>
<dbReference type="GO" id="GO:0008270">
    <property type="term" value="F:zinc ion binding"/>
    <property type="evidence" value="ECO:0007669"/>
    <property type="project" value="UniProtKB-KW"/>
</dbReference>
<dbReference type="GO" id="GO:0004879">
    <property type="term" value="F:nuclear receptor activity"/>
    <property type="evidence" value="ECO:0007669"/>
    <property type="project" value="TreeGrafter"/>
</dbReference>
<evidence type="ECO:0000256" key="5">
    <source>
        <dbReference type="ARBA" id="ARBA00023015"/>
    </source>
</evidence>
<keyword evidence="7" id="KW-0804">Transcription</keyword>
<keyword evidence="3" id="KW-0863">Zinc-finger</keyword>
<dbReference type="SUPFAM" id="SSF48508">
    <property type="entry name" value="Nuclear receptor ligand-binding domain"/>
    <property type="match status" value="2"/>
</dbReference>
<proteinExistence type="inferred from homology"/>
<evidence type="ECO:0000256" key="1">
    <source>
        <dbReference type="ARBA" id="ARBA00005993"/>
    </source>
</evidence>
<gene>
    <name evidence="13" type="ORF">MEDL_37786</name>
</gene>
<dbReference type="GO" id="GO:0000122">
    <property type="term" value="P:negative regulation of transcription by RNA polymerase II"/>
    <property type="evidence" value="ECO:0007669"/>
    <property type="project" value="TreeGrafter"/>
</dbReference>
<dbReference type="GO" id="GO:0045944">
    <property type="term" value="P:positive regulation of transcription by RNA polymerase II"/>
    <property type="evidence" value="ECO:0007669"/>
    <property type="project" value="TreeGrafter"/>
</dbReference>
<dbReference type="InterPro" id="IPR013088">
    <property type="entry name" value="Znf_NHR/GATA"/>
</dbReference>
<dbReference type="InterPro" id="IPR050234">
    <property type="entry name" value="Nuclear_hormone_rcpt_NR1"/>
</dbReference>